<evidence type="ECO:0000313" key="7">
    <source>
        <dbReference type="EMBL" id="PVZ14704.1"/>
    </source>
</evidence>
<dbReference type="Proteomes" id="UP000245639">
    <property type="component" value="Unassembled WGS sequence"/>
</dbReference>
<evidence type="ECO:0000256" key="5">
    <source>
        <dbReference type="ARBA" id="ARBA00023014"/>
    </source>
</evidence>
<comment type="similarity">
    <text evidence="1">Belongs to the metallophosphoesterase superfamily. YfcE family.</text>
</comment>
<evidence type="ECO:0000259" key="6">
    <source>
        <dbReference type="PROSITE" id="PS51918"/>
    </source>
</evidence>
<dbReference type="Pfam" id="PF12850">
    <property type="entry name" value="Metallophos_2"/>
    <property type="match status" value="1"/>
</dbReference>
<dbReference type="AlphaFoldDB" id="A0A2U1FRD0"/>
<accession>A0A2U1FRD0</accession>
<evidence type="ECO:0000256" key="1">
    <source>
        <dbReference type="ARBA" id="ARBA00008950"/>
    </source>
</evidence>
<dbReference type="Gene3D" id="3.60.21.10">
    <property type="match status" value="1"/>
</dbReference>
<name>A0A2U1FRD0_9PSEU</name>
<dbReference type="SFLD" id="SFLDG01067">
    <property type="entry name" value="SPASM/twitch_domain_containing"/>
    <property type="match status" value="1"/>
</dbReference>
<dbReference type="SUPFAM" id="SSF56300">
    <property type="entry name" value="Metallo-dependent phosphatases"/>
    <property type="match status" value="1"/>
</dbReference>
<reference evidence="7 8" key="1">
    <citation type="submission" date="2018-04" db="EMBL/GenBank/DDBJ databases">
        <title>Genomic Encyclopedia of Type Strains, Phase IV (KMG-IV): sequencing the most valuable type-strain genomes for metagenomic binning, comparative biology and taxonomic classification.</title>
        <authorList>
            <person name="Goeker M."/>
        </authorList>
    </citation>
    <scope>NUCLEOTIDE SEQUENCE [LARGE SCALE GENOMIC DNA]</scope>
    <source>
        <strain evidence="7 8">DSM 45771</strain>
    </source>
</reference>
<protein>
    <submittedName>
        <fullName evidence="7">Radical SAM family protein</fullName>
    </submittedName>
</protein>
<keyword evidence="5" id="KW-0411">Iron-sulfur</keyword>
<keyword evidence="3" id="KW-0479">Metal-binding</keyword>
<feature type="domain" description="Radical SAM core" evidence="6">
    <location>
        <begin position="300"/>
        <end position="524"/>
    </location>
</feature>
<dbReference type="RefSeq" id="WP_116706504.1">
    <property type="nucleotide sequence ID" value="NZ_QEKW01000001.1"/>
</dbReference>
<dbReference type="PANTHER" id="PTHR11228">
    <property type="entry name" value="RADICAL SAM DOMAIN PROTEIN"/>
    <property type="match status" value="1"/>
</dbReference>
<dbReference type="OrthoDB" id="9782387at2"/>
<dbReference type="EMBL" id="QEKW01000001">
    <property type="protein sequence ID" value="PVZ14704.1"/>
    <property type="molecule type" value="Genomic_DNA"/>
</dbReference>
<dbReference type="CDD" id="cd00838">
    <property type="entry name" value="MPP_superfamily"/>
    <property type="match status" value="1"/>
</dbReference>
<dbReference type="InterPro" id="IPR007197">
    <property type="entry name" value="rSAM"/>
</dbReference>
<dbReference type="PANTHER" id="PTHR11228:SF22">
    <property type="entry name" value="PEPTIDE BIOSYNTHESIS PROTEIN YYDG-RELATED"/>
    <property type="match status" value="1"/>
</dbReference>
<dbReference type="CDD" id="cd01335">
    <property type="entry name" value="Radical_SAM"/>
    <property type="match status" value="1"/>
</dbReference>
<dbReference type="SUPFAM" id="SSF102114">
    <property type="entry name" value="Radical SAM enzymes"/>
    <property type="match status" value="1"/>
</dbReference>
<proteinExistence type="inferred from homology"/>
<dbReference type="GO" id="GO:0051536">
    <property type="term" value="F:iron-sulfur cluster binding"/>
    <property type="evidence" value="ECO:0007669"/>
    <property type="project" value="UniProtKB-KW"/>
</dbReference>
<dbReference type="Gene3D" id="3.20.20.70">
    <property type="entry name" value="Aldolase class I"/>
    <property type="match status" value="1"/>
</dbReference>
<keyword evidence="2" id="KW-0949">S-adenosyl-L-methionine</keyword>
<evidence type="ECO:0000256" key="2">
    <source>
        <dbReference type="ARBA" id="ARBA00022691"/>
    </source>
</evidence>
<comment type="caution">
    <text evidence="7">The sequence shown here is derived from an EMBL/GenBank/DDBJ whole genome shotgun (WGS) entry which is preliminary data.</text>
</comment>
<dbReference type="SFLD" id="SFLDS00029">
    <property type="entry name" value="Radical_SAM"/>
    <property type="match status" value="1"/>
</dbReference>
<dbReference type="PROSITE" id="PS51918">
    <property type="entry name" value="RADICAL_SAM"/>
    <property type="match status" value="1"/>
</dbReference>
<dbReference type="GO" id="GO:0046872">
    <property type="term" value="F:metal ion binding"/>
    <property type="evidence" value="ECO:0007669"/>
    <property type="project" value="UniProtKB-KW"/>
</dbReference>
<keyword evidence="8" id="KW-1185">Reference proteome</keyword>
<dbReference type="InterPro" id="IPR013785">
    <property type="entry name" value="Aldolase_TIM"/>
</dbReference>
<evidence type="ECO:0000256" key="4">
    <source>
        <dbReference type="ARBA" id="ARBA00023004"/>
    </source>
</evidence>
<dbReference type="InterPro" id="IPR029052">
    <property type="entry name" value="Metallo-depent_PP-like"/>
</dbReference>
<gene>
    <name evidence="7" type="ORF">C8D89_101571</name>
</gene>
<keyword evidence="4" id="KW-0408">Iron</keyword>
<dbReference type="InterPro" id="IPR024654">
    <property type="entry name" value="Calcineurin-like_PHP_lpxH"/>
</dbReference>
<sequence>MVRIALCGGVYSNPYALRSFLADARARGAQRLVCLGDFGAYGAEPEAVFPLLREGGVECLAGNYEVAIGSGQTDCGCGYADDADNAFAQIAYDYTFANTSVAFAAWMRTLPTEHRETVAGVDLHLVHGSTLAVNDFWWSSLDEDAHRARVDASGADVVCCTHSGLPWTRRITRSDGGETLVVNVGVLGRPANDGGTHVWYALLDLEDGSASATLVPLEYDWAAQAASIRAAGLPEAFAESIETGWLTTCLEILPPAERSRGRFQLYKSAVPDFRAAAGSWGADLAVPDDGRPVMPLFGSALFPPRLWLYTNFDCNLACDYCSVASSPRARPRRLDRERFSALLADAVAEGFTELYVTGGEPFLVADLVDMLLEATECLDVVCLTNAMLYRGRRREQLARLAGVEGLTLQTSLDGPDPAAHDALRGRGSWVRAMEGLDLAVSLGLPVRVGMTETEHNAGQGDALRTLLAGHGVPPERVAVRPLIARGHSDAGMAIGEDDTVPELTVTTDGWHWHPAGADVATSPDMHLGGPEVPMAEAKRRVVERFLELRRRDGSLPTIYQCAV</sequence>
<dbReference type="InterPro" id="IPR050377">
    <property type="entry name" value="Radical_SAM_PqqE_MftC-like"/>
</dbReference>
<dbReference type="Pfam" id="PF04055">
    <property type="entry name" value="Radical_SAM"/>
    <property type="match status" value="1"/>
</dbReference>
<organism evidence="7 8">
    <name type="scientific">Actinomycetospora cinnamomea</name>
    <dbReference type="NCBI Taxonomy" id="663609"/>
    <lineage>
        <taxon>Bacteria</taxon>
        <taxon>Bacillati</taxon>
        <taxon>Actinomycetota</taxon>
        <taxon>Actinomycetes</taxon>
        <taxon>Pseudonocardiales</taxon>
        <taxon>Pseudonocardiaceae</taxon>
        <taxon>Actinomycetospora</taxon>
    </lineage>
</organism>
<evidence type="ECO:0000313" key="8">
    <source>
        <dbReference type="Proteomes" id="UP000245639"/>
    </source>
</evidence>
<dbReference type="InterPro" id="IPR058240">
    <property type="entry name" value="rSAM_sf"/>
</dbReference>
<evidence type="ECO:0000256" key="3">
    <source>
        <dbReference type="ARBA" id="ARBA00022723"/>
    </source>
</evidence>
<dbReference type="GO" id="GO:0003824">
    <property type="term" value="F:catalytic activity"/>
    <property type="evidence" value="ECO:0007669"/>
    <property type="project" value="InterPro"/>
</dbReference>